<reference evidence="1" key="1">
    <citation type="submission" date="2021-02" db="EMBL/GenBank/DDBJ databases">
        <authorList>
            <person name="Nowell W R."/>
        </authorList>
    </citation>
    <scope>NUCLEOTIDE SEQUENCE</scope>
</reference>
<gene>
    <name evidence="1" type="ORF">GPM918_LOCUS44468</name>
    <name evidence="2" type="ORF">SRO942_LOCUS46334</name>
</gene>
<comment type="caution">
    <text evidence="1">The sequence shown here is derived from an EMBL/GenBank/DDBJ whole genome shotgun (WGS) entry which is preliminary data.</text>
</comment>
<feature type="non-terminal residue" evidence="1">
    <location>
        <position position="1"/>
    </location>
</feature>
<dbReference type="Proteomes" id="UP000681722">
    <property type="component" value="Unassembled WGS sequence"/>
</dbReference>
<proteinExistence type="predicted"/>
<protein>
    <submittedName>
        <fullName evidence="1">Uncharacterized protein</fullName>
    </submittedName>
</protein>
<dbReference type="EMBL" id="CAJNOQ010044283">
    <property type="protein sequence ID" value="CAF1632968.1"/>
    <property type="molecule type" value="Genomic_DNA"/>
</dbReference>
<organism evidence="1 3">
    <name type="scientific">Didymodactylos carnosus</name>
    <dbReference type="NCBI Taxonomy" id="1234261"/>
    <lineage>
        <taxon>Eukaryota</taxon>
        <taxon>Metazoa</taxon>
        <taxon>Spiralia</taxon>
        <taxon>Gnathifera</taxon>
        <taxon>Rotifera</taxon>
        <taxon>Eurotatoria</taxon>
        <taxon>Bdelloidea</taxon>
        <taxon>Philodinida</taxon>
        <taxon>Philodinidae</taxon>
        <taxon>Didymodactylos</taxon>
    </lineage>
</organism>
<dbReference type="EMBL" id="CAJOBC010112313">
    <property type="protein sequence ID" value="CAF4534576.1"/>
    <property type="molecule type" value="Genomic_DNA"/>
</dbReference>
<dbReference type="Proteomes" id="UP000663829">
    <property type="component" value="Unassembled WGS sequence"/>
</dbReference>
<accession>A0A816D5Y7</accession>
<dbReference type="OrthoDB" id="10173321at2759"/>
<evidence type="ECO:0000313" key="2">
    <source>
        <dbReference type="EMBL" id="CAF4534576.1"/>
    </source>
</evidence>
<name>A0A816D5Y7_9BILA</name>
<evidence type="ECO:0000313" key="3">
    <source>
        <dbReference type="Proteomes" id="UP000663829"/>
    </source>
</evidence>
<evidence type="ECO:0000313" key="1">
    <source>
        <dbReference type="EMBL" id="CAF1632968.1"/>
    </source>
</evidence>
<sequence>MTLPLNEQRGPTELTTDETVSQLSVIQTSSIINLDDDKNCEVSFENIMILSSEHFIQDELENDDEVVQKSTEPVNVVIDENEEKKLSYFERSMLNYQRLIWDKLENVTTTL</sequence>
<dbReference type="AlphaFoldDB" id="A0A816D5Y7"/>
<keyword evidence="3" id="KW-1185">Reference proteome</keyword>